<reference evidence="2" key="1">
    <citation type="submission" date="2017-05" db="EMBL/GenBank/DDBJ databases">
        <title>Dechlorination kinetics govern the competition between two new strains of the genus Sulfurospirillum.</title>
        <authorList>
            <person name="Buttet G.F."/>
            <person name="Murray A.M."/>
            <person name="Goris T."/>
            <person name="Burion M."/>
            <person name="Lin B."/>
            <person name="Rolle M."/>
            <person name="Maillard J."/>
        </authorList>
    </citation>
    <scope>NUCLEOTIDE SEQUENCE [LARGE SCALE GENOMIC DNA]</scope>
    <source>
        <strain evidence="2">SL2-1</strain>
    </source>
</reference>
<protein>
    <submittedName>
        <fullName evidence="1">Uncharacterized protein</fullName>
    </submittedName>
</protein>
<name>A0A1Y0HMR9_9BACT</name>
<sequence length="227" mass="25670">MGISILSSAAQVGTYITPRIKPTAKELAELKKEPTKVATEGNIYTSTAIHFKELSLEELKYEKISVDTSKFTYVSYSDGTKNEPNRLVVMHDPENNNKFVTIQLSKKSIDQLKQKFDGTNNFFERSDGVLRLNGDAEAFVAGWMQNIRMDRNYSKSDVDGNGLIEGDEAKTLTIGYKRQTNYDYIGKKVVKISLSVGEKYQDMEHVAASLFMDKNEKLQFQTKTLSH</sequence>
<dbReference type="KEGG" id="suls:Sdiek1_2239"/>
<dbReference type="Proteomes" id="UP000196005">
    <property type="component" value="Chromosome"/>
</dbReference>
<evidence type="ECO:0000313" key="2">
    <source>
        <dbReference type="Proteomes" id="UP000196005"/>
    </source>
</evidence>
<dbReference type="RefSeq" id="WP_087439155.1">
    <property type="nucleotide sequence ID" value="NZ_CP021416.1"/>
</dbReference>
<evidence type="ECO:0000313" key="1">
    <source>
        <dbReference type="EMBL" id="ARU49391.1"/>
    </source>
</evidence>
<dbReference type="AlphaFoldDB" id="A0A1Y0HMR9"/>
<gene>
    <name evidence="1" type="ORF">Sdiek1_2239</name>
</gene>
<proteinExistence type="predicted"/>
<keyword evidence="2" id="KW-1185">Reference proteome</keyword>
<organism evidence="1 2">
    <name type="scientific">Sulfurospirillum diekertiae</name>
    <dbReference type="NCBI Taxonomy" id="1854492"/>
    <lineage>
        <taxon>Bacteria</taxon>
        <taxon>Pseudomonadati</taxon>
        <taxon>Campylobacterota</taxon>
        <taxon>Epsilonproteobacteria</taxon>
        <taxon>Campylobacterales</taxon>
        <taxon>Sulfurospirillaceae</taxon>
        <taxon>Sulfurospirillum</taxon>
    </lineage>
</organism>
<accession>A0A1Y0HMR9</accession>
<dbReference type="EMBL" id="CP021416">
    <property type="protein sequence ID" value="ARU49391.1"/>
    <property type="molecule type" value="Genomic_DNA"/>
</dbReference>